<keyword evidence="3" id="KW-1185">Reference proteome</keyword>
<reference evidence="2 3" key="1">
    <citation type="submission" date="2018-07" db="EMBL/GenBank/DDBJ databases">
        <title>Motiliproteus coralliicola sp. nov., a bacterium isolated from Coral.</title>
        <authorList>
            <person name="Wang G."/>
        </authorList>
    </citation>
    <scope>NUCLEOTIDE SEQUENCE [LARGE SCALE GENOMIC DNA]</scope>
    <source>
        <strain evidence="2 3">C34</strain>
    </source>
</reference>
<evidence type="ECO:0000313" key="3">
    <source>
        <dbReference type="Proteomes" id="UP000253769"/>
    </source>
</evidence>
<evidence type="ECO:0000256" key="1">
    <source>
        <dbReference type="SAM" id="MobiDB-lite"/>
    </source>
</evidence>
<evidence type="ECO:0000313" key="2">
    <source>
        <dbReference type="EMBL" id="RDE18966.1"/>
    </source>
</evidence>
<gene>
    <name evidence="2" type="ORF">DV711_15265</name>
</gene>
<organism evidence="2 3">
    <name type="scientific">Motiliproteus coralliicola</name>
    <dbReference type="NCBI Taxonomy" id="2283196"/>
    <lineage>
        <taxon>Bacteria</taxon>
        <taxon>Pseudomonadati</taxon>
        <taxon>Pseudomonadota</taxon>
        <taxon>Gammaproteobacteria</taxon>
        <taxon>Oceanospirillales</taxon>
        <taxon>Oceanospirillaceae</taxon>
        <taxon>Motiliproteus</taxon>
    </lineage>
</organism>
<dbReference type="EMBL" id="QQOH01000004">
    <property type="protein sequence ID" value="RDE18966.1"/>
    <property type="molecule type" value="Genomic_DNA"/>
</dbReference>
<sequence length="59" mass="6475">MPQGMGFFIGWPGHEAKRRVHKPSLLPAKAQDVGARDDGPDQRKGRAQSKKIERATPPA</sequence>
<feature type="compositionally biased region" description="Basic and acidic residues" evidence="1">
    <location>
        <begin position="34"/>
        <end position="59"/>
    </location>
</feature>
<dbReference type="AlphaFoldDB" id="A0A369WEC2"/>
<name>A0A369WEC2_9GAMM</name>
<protein>
    <submittedName>
        <fullName evidence="2">Uncharacterized protein</fullName>
    </submittedName>
</protein>
<feature type="region of interest" description="Disordered" evidence="1">
    <location>
        <begin position="22"/>
        <end position="59"/>
    </location>
</feature>
<comment type="caution">
    <text evidence="2">The sequence shown here is derived from an EMBL/GenBank/DDBJ whole genome shotgun (WGS) entry which is preliminary data.</text>
</comment>
<dbReference type="Proteomes" id="UP000253769">
    <property type="component" value="Unassembled WGS sequence"/>
</dbReference>
<proteinExistence type="predicted"/>
<accession>A0A369WEC2</accession>